<evidence type="ECO:0000256" key="7">
    <source>
        <dbReference type="ARBA" id="ARBA00023224"/>
    </source>
</evidence>
<evidence type="ECO:0000256" key="6">
    <source>
        <dbReference type="ARBA" id="ARBA00023170"/>
    </source>
</evidence>
<keyword evidence="2" id="KW-1003">Cell membrane</keyword>
<keyword evidence="3 8" id="KW-0812">Transmembrane</keyword>
<evidence type="ECO:0000256" key="3">
    <source>
        <dbReference type="ARBA" id="ARBA00022692"/>
    </source>
</evidence>
<dbReference type="GO" id="GO:0030424">
    <property type="term" value="C:axon"/>
    <property type="evidence" value="ECO:0007669"/>
    <property type="project" value="TreeGrafter"/>
</dbReference>
<evidence type="ECO:0000256" key="1">
    <source>
        <dbReference type="ARBA" id="ARBA00004651"/>
    </source>
</evidence>
<dbReference type="InterPro" id="IPR013604">
    <property type="entry name" value="7TM_chemorcpt"/>
</dbReference>
<dbReference type="EMBL" id="OD008308">
    <property type="protein sequence ID" value="CAD7414793.1"/>
    <property type="molecule type" value="Genomic_DNA"/>
</dbReference>
<evidence type="ECO:0000256" key="5">
    <source>
        <dbReference type="ARBA" id="ARBA00023136"/>
    </source>
</evidence>
<feature type="transmembrane region" description="Helical" evidence="8">
    <location>
        <begin position="74"/>
        <end position="92"/>
    </location>
</feature>
<feature type="transmembrane region" description="Helical" evidence="8">
    <location>
        <begin position="151"/>
        <end position="170"/>
    </location>
</feature>
<keyword evidence="4 8" id="KW-1133">Transmembrane helix</keyword>
<comment type="subcellular location">
    <subcellularLocation>
        <location evidence="1">Cell membrane</location>
        <topology evidence="1">Multi-pass membrane protein</topology>
    </subcellularLocation>
</comment>
<evidence type="ECO:0000256" key="4">
    <source>
        <dbReference type="ARBA" id="ARBA00022989"/>
    </source>
</evidence>
<evidence type="ECO:0000256" key="2">
    <source>
        <dbReference type="ARBA" id="ARBA00022475"/>
    </source>
</evidence>
<dbReference type="PANTHER" id="PTHR21143:SF121">
    <property type="entry name" value="GUSTATORY AND ODORANT RECEPTOR 21A"/>
    <property type="match status" value="1"/>
</dbReference>
<dbReference type="GO" id="GO:0030425">
    <property type="term" value="C:dendrite"/>
    <property type="evidence" value="ECO:0007669"/>
    <property type="project" value="TreeGrafter"/>
</dbReference>
<protein>
    <recommendedName>
        <fullName evidence="10">Gustatory receptor</fullName>
    </recommendedName>
</protein>
<dbReference type="GO" id="GO:0007165">
    <property type="term" value="P:signal transduction"/>
    <property type="evidence" value="ECO:0007669"/>
    <property type="project" value="UniProtKB-KW"/>
</dbReference>
<sequence length="187" mass="21484">MFYTSAFLFYCYSLKTRFEILNSHCRILVSQLLTTDVRCGYPVAEDVRLEKVRVMHGQLCGVIEKLNDAYGWRLLLFFMTIFLDFLHDVYVYGYIRQLWGSMQIIFFVINTVALYVSTAVPASLEESAKLIMLARPVHISAAGFCKVNKTLLLTIILTLATYLVMLGQFNPTIQKLINERSKTNNTN</sequence>
<feature type="transmembrane region" description="Helical" evidence="8">
    <location>
        <begin position="104"/>
        <end position="124"/>
    </location>
</feature>
<gene>
    <name evidence="9" type="ORF">TPSB3V08_LOCUS9899</name>
</gene>
<keyword evidence="5 8" id="KW-0472">Membrane</keyword>
<dbReference type="Pfam" id="PF08395">
    <property type="entry name" value="7tm_7"/>
    <property type="match status" value="1"/>
</dbReference>
<keyword evidence="7" id="KW-0807">Transducer</keyword>
<evidence type="ECO:0008006" key="10">
    <source>
        <dbReference type="Google" id="ProtNLM"/>
    </source>
</evidence>
<keyword evidence="6" id="KW-0675">Receptor</keyword>
<dbReference type="GO" id="GO:0005886">
    <property type="term" value="C:plasma membrane"/>
    <property type="evidence" value="ECO:0007669"/>
    <property type="project" value="UniProtKB-SubCell"/>
</dbReference>
<reference evidence="9" key="1">
    <citation type="submission" date="2020-11" db="EMBL/GenBank/DDBJ databases">
        <authorList>
            <person name="Tran Van P."/>
        </authorList>
    </citation>
    <scope>NUCLEOTIDE SEQUENCE</scope>
</reference>
<accession>A0A7R9DHF3</accession>
<dbReference type="GO" id="GO:0043025">
    <property type="term" value="C:neuronal cell body"/>
    <property type="evidence" value="ECO:0007669"/>
    <property type="project" value="TreeGrafter"/>
</dbReference>
<organism evidence="9">
    <name type="scientific">Timema poppense</name>
    <name type="common">Walking stick</name>
    <dbReference type="NCBI Taxonomy" id="170557"/>
    <lineage>
        <taxon>Eukaryota</taxon>
        <taxon>Metazoa</taxon>
        <taxon>Ecdysozoa</taxon>
        <taxon>Arthropoda</taxon>
        <taxon>Hexapoda</taxon>
        <taxon>Insecta</taxon>
        <taxon>Pterygota</taxon>
        <taxon>Neoptera</taxon>
        <taxon>Polyneoptera</taxon>
        <taxon>Phasmatodea</taxon>
        <taxon>Timematodea</taxon>
        <taxon>Timematoidea</taxon>
        <taxon>Timematidae</taxon>
        <taxon>Timema</taxon>
    </lineage>
</organism>
<proteinExistence type="predicted"/>
<evidence type="ECO:0000313" key="9">
    <source>
        <dbReference type="EMBL" id="CAD7414793.1"/>
    </source>
</evidence>
<dbReference type="PANTHER" id="PTHR21143">
    <property type="entry name" value="INVERTEBRATE GUSTATORY RECEPTOR"/>
    <property type="match status" value="1"/>
</dbReference>
<name>A0A7R9DHF3_TIMPO</name>
<dbReference type="GO" id="GO:0050909">
    <property type="term" value="P:sensory perception of taste"/>
    <property type="evidence" value="ECO:0007669"/>
    <property type="project" value="InterPro"/>
</dbReference>
<dbReference type="AlphaFoldDB" id="A0A7R9DHF3"/>
<evidence type="ECO:0000256" key="8">
    <source>
        <dbReference type="SAM" id="Phobius"/>
    </source>
</evidence>